<sequence length="129" mass="14007">MPDDKVLDELYPYPRDPKFHPLACLFFNMPHLAVDADGAHAMAKWVFDHLGCGGPGTAAPPTVKYDALGGSGAPHEFGVWIKAEDDRMTVQVTTPEKDLTEMDEVELAEYITHAKAALVAKRAGTAKEA</sequence>
<protein>
    <submittedName>
        <fullName evidence="1">Uncharacterized protein</fullName>
    </submittedName>
</protein>
<accession>A0AAE4R280</accession>
<reference evidence="1" key="1">
    <citation type="submission" date="2023-10" db="EMBL/GenBank/DDBJ databases">
        <title>Development of a sustainable strategy for remediation of hydrocarbon-contaminated territories based on the waste exchange concept.</title>
        <authorList>
            <person name="Krivoruchko A."/>
        </authorList>
    </citation>
    <scope>NUCLEOTIDE SEQUENCE</scope>
    <source>
        <strain evidence="1">IEGM 1175</strain>
    </source>
</reference>
<name>A0AAE4R280_9ACTN</name>
<proteinExistence type="predicted"/>
<evidence type="ECO:0000313" key="1">
    <source>
        <dbReference type="EMBL" id="MDV6300187.1"/>
    </source>
</evidence>
<dbReference type="EMBL" id="JAWLKJ010000003">
    <property type="protein sequence ID" value="MDV6300187.1"/>
    <property type="molecule type" value="Genomic_DNA"/>
</dbReference>
<comment type="caution">
    <text evidence="1">The sequence shown here is derived from an EMBL/GenBank/DDBJ whole genome shotgun (WGS) entry which is preliminary data.</text>
</comment>
<dbReference type="AlphaFoldDB" id="A0AAE4R280"/>
<dbReference type="RefSeq" id="WP_317470735.1">
    <property type="nucleotide sequence ID" value="NZ_JAWLKJ010000003.1"/>
</dbReference>
<evidence type="ECO:0000313" key="2">
    <source>
        <dbReference type="Proteomes" id="UP001185873"/>
    </source>
</evidence>
<gene>
    <name evidence="1" type="ORF">R3P82_13860</name>
</gene>
<organism evidence="1 2">
    <name type="scientific">Dietzia maris</name>
    <dbReference type="NCBI Taxonomy" id="37915"/>
    <lineage>
        <taxon>Bacteria</taxon>
        <taxon>Bacillati</taxon>
        <taxon>Actinomycetota</taxon>
        <taxon>Actinomycetes</taxon>
        <taxon>Mycobacteriales</taxon>
        <taxon>Dietziaceae</taxon>
        <taxon>Dietzia</taxon>
    </lineage>
</organism>
<dbReference type="Proteomes" id="UP001185873">
    <property type="component" value="Unassembled WGS sequence"/>
</dbReference>